<gene>
    <name evidence="3" type="ORF">HYG82_04820</name>
</gene>
<dbReference type="GeneID" id="56032589"/>
<evidence type="ECO:0000259" key="2">
    <source>
        <dbReference type="Pfam" id="PF26490"/>
    </source>
</evidence>
<evidence type="ECO:0000313" key="4">
    <source>
        <dbReference type="Proteomes" id="UP000509241"/>
    </source>
</evidence>
<sequence>MTADFPDTSPVGRSRRRFLVTAVAASSTAAAGCVGSLRQTSTANEIEPVEPSQPRKGTPGEFYTLVERNDIPVESLRKDGSDLVLRYSSSAETESESTTEIEIITTVYNENLVKNDAGIGMLYTEIADPFDGQARGWGVKTEWCERYNAAVTDSKRGSADDGTETNATTSNGTENDTSTNESNTSPAAAAAMILMSNVLNTRVYEEDFED</sequence>
<dbReference type="InterPro" id="IPR058473">
    <property type="entry name" value="DUF8159"/>
</dbReference>
<keyword evidence="4" id="KW-1185">Reference proteome</keyword>
<reference evidence="3 4" key="1">
    <citation type="submission" date="2020-07" db="EMBL/GenBank/DDBJ databases">
        <authorList>
            <person name="Cui H."/>
        </authorList>
    </citation>
    <scope>NUCLEOTIDE SEQUENCE [LARGE SCALE GENOMIC DNA]</scope>
    <source>
        <strain evidence="3 4">YPL8</strain>
    </source>
</reference>
<dbReference type="Proteomes" id="UP000509241">
    <property type="component" value="Chromosome"/>
</dbReference>
<dbReference type="KEGG" id="haly:HYG82_04820"/>
<accession>A0A7D5KBZ6</accession>
<proteinExistence type="predicted"/>
<dbReference type="RefSeq" id="WP_179259957.1">
    <property type="nucleotide sequence ID" value="NZ_CP058601.1"/>
</dbReference>
<dbReference type="AlphaFoldDB" id="A0A7D5KBZ6"/>
<feature type="region of interest" description="Disordered" evidence="1">
    <location>
        <begin position="36"/>
        <end position="59"/>
    </location>
</feature>
<evidence type="ECO:0000313" key="3">
    <source>
        <dbReference type="EMBL" id="QLG48216.1"/>
    </source>
</evidence>
<feature type="region of interest" description="Disordered" evidence="1">
    <location>
        <begin position="152"/>
        <end position="187"/>
    </location>
</feature>
<protein>
    <recommendedName>
        <fullName evidence="2">DUF8159 domain-containing protein</fullName>
    </recommendedName>
</protein>
<dbReference type="Pfam" id="PF26490">
    <property type="entry name" value="DUF8159"/>
    <property type="match status" value="1"/>
</dbReference>
<dbReference type="PROSITE" id="PS51318">
    <property type="entry name" value="TAT"/>
    <property type="match status" value="1"/>
</dbReference>
<feature type="domain" description="DUF8159" evidence="2">
    <location>
        <begin position="58"/>
        <end position="150"/>
    </location>
</feature>
<feature type="compositionally biased region" description="Low complexity" evidence="1">
    <location>
        <begin position="168"/>
        <end position="185"/>
    </location>
</feature>
<dbReference type="InterPro" id="IPR006311">
    <property type="entry name" value="TAT_signal"/>
</dbReference>
<dbReference type="OrthoDB" id="206104at2157"/>
<dbReference type="EMBL" id="CP058601">
    <property type="protein sequence ID" value="QLG48216.1"/>
    <property type="molecule type" value="Genomic_DNA"/>
</dbReference>
<evidence type="ECO:0000256" key="1">
    <source>
        <dbReference type="SAM" id="MobiDB-lite"/>
    </source>
</evidence>
<name>A0A7D5KBZ6_9EURY</name>
<organism evidence="3 4">
    <name type="scientific">Natrinema halophilum</name>
    <dbReference type="NCBI Taxonomy" id="1699371"/>
    <lineage>
        <taxon>Archaea</taxon>
        <taxon>Methanobacteriati</taxon>
        <taxon>Methanobacteriota</taxon>
        <taxon>Stenosarchaea group</taxon>
        <taxon>Halobacteria</taxon>
        <taxon>Halobacteriales</taxon>
        <taxon>Natrialbaceae</taxon>
        <taxon>Natrinema</taxon>
    </lineage>
</organism>